<feature type="site" description="Participates in a stacking interaction with the thymidine ring of dTDP-4-oxo-6-deoxyglucose" evidence="6">
    <location>
        <position position="136"/>
    </location>
</feature>
<evidence type="ECO:0000256" key="7">
    <source>
        <dbReference type="RuleBase" id="RU364069"/>
    </source>
</evidence>
<dbReference type="Pfam" id="PF00908">
    <property type="entry name" value="dTDP_sugar_isom"/>
    <property type="match status" value="1"/>
</dbReference>
<evidence type="ECO:0000256" key="3">
    <source>
        <dbReference type="ARBA" id="ARBA00012098"/>
    </source>
</evidence>
<name>A0A7D5W6R4_PROMI</name>
<protein>
    <recommendedName>
        <fullName evidence="4 7">dTDP-4-dehydrorhamnose 3,5-epimerase</fullName>
        <ecNumber evidence="3 7">5.1.3.13</ecNumber>
    </recommendedName>
    <alternativeName>
        <fullName evidence="7">Thymidine diphospho-4-keto-rhamnose 3,5-epimerase</fullName>
    </alternativeName>
</protein>
<dbReference type="Gene3D" id="2.60.120.10">
    <property type="entry name" value="Jelly Rolls"/>
    <property type="match status" value="1"/>
</dbReference>
<comment type="similarity">
    <text evidence="7">Belongs to the dTDP-4-dehydrorhamnose 3,5-epimerase family.</text>
</comment>
<feature type="active site" description="Proton acceptor" evidence="5">
    <location>
        <position position="61"/>
    </location>
</feature>
<dbReference type="GO" id="GO:0008830">
    <property type="term" value="F:dTDP-4-dehydrorhamnose 3,5-epimerase activity"/>
    <property type="evidence" value="ECO:0007669"/>
    <property type="project" value="UniProtKB-UniRule"/>
</dbReference>
<comment type="catalytic activity">
    <reaction evidence="1 7">
        <text>dTDP-4-dehydro-6-deoxy-alpha-D-glucose = dTDP-4-dehydro-beta-L-rhamnose</text>
        <dbReference type="Rhea" id="RHEA:16969"/>
        <dbReference type="ChEBI" id="CHEBI:57649"/>
        <dbReference type="ChEBI" id="CHEBI:62830"/>
        <dbReference type="EC" id="5.1.3.13"/>
    </reaction>
</comment>
<dbReference type="EMBL" id="CP059056">
    <property type="protein sequence ID" value="QLJ19350.1"/>
    <property type="molecule type" value="Genomic_DNA"/>
</dbReference>
<keyword evidence="7 8" id="KW-0413">Isomerase</keyword>
<dbReference type="PANTHER" id="PTHR21047:SF2">
    <property type="entry name" value="THYMIDINE DIPHOSPHO-4-KETO-RHAMNOSE 3,5-EPIMERASE"/>
    <property type="match status" value="1"/>
</dbReference>
<proteinExistence type="inferred from homology"/>
<reference evidence="8" key="1">
    <citation type="submission" date="2020-07" db="EMBL/GenBank/DDBJ databases">
        <title>Hypervirulent multi-drug resistant Proteus mirabilis strain with mosaic plasmid.</title>
        <authorList>
            <person name="Shelenkov A."/>
            <person name="Mikhaylova Y.V."/>
            <person name="Yanushevich Y.G."/>
            <person name="Petrova L."/>
            <person name="Fomina V."/>
            <person name="Zamyatin M."/>
            <person name="Shagin D."/>
        </authorList>
    </citation>
    <scope>NUCLEOTIDE SEQUENCE</scope>
    <source>
        <strain evidence="8">CriePir89</strain>
    </source>
</reference>
<dbReference type="InterPro" id="IPR011051">
    <property type="entry name" value="RmlC_Cupin_sf"/>
</dbReference>
<feature type="active site" description="Proton donor" evidence="5">
    <location>
        <position position="130"/>
    </location>
</feature>
<dbReference type="SUPFAM" id="SSF51182">
    <property type="entry name" value="RmlC-like cupins"/>
    <property type="match status" value="1"/>
</dbReference>
<comment type="subunit">
    <text evidence="7">Homodimer.</text>
</comment>
<evidence type="ECO:0000256" key="1">
    <source>
        <dbReference type="ARBA" id="ARBA00001298"/>
    </source>
</evidence>
<dbReference type="PANTHER" id="PTHR21047">
    <property type="entry name" value="DTDP-6-DEOXY-D-GLUCOSE-3,5 EPIMERASE"/>
    <property type="match status" value="1"/>
</dbReference>
<evidence type="ECO:0000256" key="6">
    <source>
        <dbReference type="PIRSR" id="PIRSR600888-3"/>
    </source>
</evidence>
<dbReference type="InterPro" id="IPR000888">
    <property type="entry name" value="RmlC-like"/>
</dbReference>
<evidence type="ECO:0000256" key="2">
    <source>
        <dbReference type="ARBA" id="ARBA00001997"/>
    </source>
</evidence>
<dbReference type="GO" id="GO:0000271">
    <property type="term" value="P:polysaccharide biosynthetic process"/>
    <property type="evidence" value="ECO:0007669"/>
    <property type="project" value="TreeGrafter"/>
</dbReference>
<evidence type="ECO:0000256" key="5">
    <source>
        <dbReference type="PIRSR" id="PIRSR600888-1"/>
    </source>
</evidence>
<sequence>MNVIETPLSGCLIIEPKIFGDSRGFFLEEWHQKKYNDIGITDKFVQDNRSRSANNVLRGLHFQKNNPQGKLVSVIHGEVFDVAVDLRPNSSSFGKYIGVILSGDKSNQIYIPPGFAHGFCVLSEFADFHYKCTDFYNPADEGGIIWNDNELNIQWPVKNPILSAKDSSLITFKEFKKSLI</sequence>
<dbReference type="InterPro" id="IPR014710">
    <property type="entry name" value="RmlC-like_jellyroll"/>
</dbReference>
<dbReference type="GO" id="GO:0005829">
    <property type="term" value="C:cytosol"/>
    <property type="evidence" value="ECO:0007669"/>
    <property type="project" value="TreeGrafter"/>
</dbReference>
<dbReference type="NCBIfam" id="TIGR01221">
    <property type="entry name" value="rmlC"/>
    <property type="match status" value="1"/>
</dbReference>
<dbReference type="UniPathway" id="UPA00124"/>
<evidence type="ECO:0000313" key="8">
    <source>
        <dbReference type="EMBL" id="QLJ19350.1"/>
    </source>
</evidence>
<dbReference type="RefSeq" id="WP_143475717.1">
    <property type="nucleotide sequence ID" value="NZ_CAYQIH010000002.1"/>
</dbReference>
<dbReference type="AlphaFoldDB" id="A0A7D5W6R4"/>
<dbReference type="GO" id="GO:0019305">
    <property type="term" value="P:dTDP-rhamnose biosynthetic process"/>
    <property type="evidence" value="ECO:0007669"/>
    <property type="project" value="UniProtKB-UniRule"/>
</dbReference>
<dbReference type="EC" id="5.1.3.13" evidence="3 7"/>
<gene>
    <name evidence="8" type="primary">rfbC</name>
    <name evidence="8" type="ORF">HZ283_00300</name>
</gene>
<comment type="pathway">
    <text evidence="7">Carbohydrate biosynthesis; dTDP-L-rhamnose biosynthesis.</text>
</comment>
<evidence type="ECO:0000256" key="4">
    <source>
        <dbReference type="ARBA" id="ARBA00019595"/>
    </source>
</evidence>
<organism evidence="8">
    <name type="scientific">Proteus mirabilis</name>
    <dbReference type="NCBI Taxonomy" id="584"/>
    <lineage>
        <taxon>Bacteria</taxon>
        <taxon>Pseudomonadati</taxon>
        <taxon>Pseudomonadota</taxon>
        <taxon>Gammaproteobacteria</taxon>
        <taxon>Enterobacterales</taxon>
        <taxon>Morganellaceae</taxon>
        <taxon>Proteus</taxon>
    </lineage>
</organism>
<comment type="function">
    <text evidence="2 7">Catalyzes the epimerization of the C3' and C5'positions of dTDP-6-deoxy-D-xylo-4-hexulose, forming dTDP-6-deoxy-L-lyxo-4-hexulose.</text>
</comment>
<dbReference type="CDD" id="cd00438">
    <property type="entry name" value="cupin_RmlC"/>
    <property type="match status" value="1"/>
</dbReference>
<accession>A0A7D5W6R4</accession>